<gene>
    <name evidence="2" type="ORF">ABT39_MTgene2328</name>
</gene>
<feature type="region of interest" description="Disordered" evidence="1">
    <location>
        <begin position="43"/>
        <end position="73"/>
    </location>
</feature>
<accession>A0A101LUT9</accession>
<geneLocation type="mitochondrion" evidence="2"/>
<organism evidence="2">
    <name type="scientific">Picea glauca</name>
    <name type="common">White spruce</name>
    <name type="synonym">Pinus glauca</name>
    <dbReference type="NCBI Taxonomy" id="3330"/>
    <lineage>
        <taxon>Eukaryota</taxon>
        <taxon>Viridiplantae</taxon>
        <taxon>Streptophyta</taxon>
        <taxon>Embryophyta</taxon>
        <taxon>Tracheophyta</taxon>
        <taxon>Spermatophyta</taxon>
        <taxon>Pinopsida</taxon>
        <taxon>Pinidae</taxon>
        <taxon>Conifers I</taxon>
        <taxon>Pinales</taxon>
        <taxon>Pinaceae</taxon>
        <taxon>Picea</taxon>
    </lineage>
</organism>
<dbReference type="AlphaFoldDB" id="A0A101LUT9"/>
<evidence type="ECO:0000313" key="2">
    <source>
        <dbReference type="EMBL" id="KUM45762.1"/>
    </source>
</evidence>
<reference evidence="2" key="1">
    <citation type="journal article" date="2015" name="Genome Biol. Evol.">
        <title>Organellar Genomes of White Spruce (Picea glauca): Assembly and Annotation.</title>
        <authorList>
            <person name="Jackman S.D."/>
            <person name="Warren R.L."/>
            <person name="Gibb E.A."/>
            <person name="Vandervalk B.P."/>
            <person name="Mohamadi H."/>
            <person name="Chu J."/>
            <person name="Raymond A."/>
            <person name="Pleasance S."/>
            <person name="Coope R."/>
            <person name="Wildung M.R."/>
            <person name="Ritland C.E."/>
            <person name="Bousquet J."/>
            <person name="Jones S.J."/>
            <person name="Bohlmann J."/>
            <person name="Birol I."/>
        </authorList>
    </citation>
    <scope>NUCLEOTIDE SEQUENCE [LARGE SCALE GENOMIC DNA]</scope>
    <source>
        <tissue evidence="2">Flushing bud</tissue>
    </source>
</reference>
<keyword evidence="2" id="KW-0496">Mitochondrion</keyword>
<name>A0A101LUT9_PICGL</name>
<proteinExistence type="predicted"/>
<sequence length="73" mass="8312">MRSKRSVQFTRKARKERTLNTHSSFTFADGGLEEEVFMNKSPEKPSHFELRGRNTGPGPYLLARSGYPNPSLL</sequence>
<feature type="compositionally biased region" description="Basic and acidic residues" evidence="1">
    <location>
        <begin position="43"/>
        <end position="52"/>
    </location>
</feature>
<protein>
    <submittedName>
        <fullName evidence="2">Uncharacterized protein</fullName>
    </submittedName>
</protein>
<comment type="caution">
    <text evidence="2">The sequence shown here is derived from an EMBL/GenBank/DDBJ whole genome shotgun (WGS) entry which is preliminary data.</text>
</comment>
<evidence type="ECO:0000256" key="1">
    <source>
        <dbReference type="SAM" id="MobiDB-lite"/>
    </source>
</evidence>
<dbReference type="EMBL" id="LKAM01000016">
    <property type="protein sequence ID" value="KUM45762.1"/>
    <property type="molecule type" value="Genomic_DNA"/>
</dbReference>